<evidence type="ECO:0000256" key="1">
    <source>
        <dbReference type="ARBA" id="ARBA00004127"/>
    </source>
</evidence>
<evidence type="ECO:0000256" key="4">
    <source>
        <dbReference type="ARBA" id="ARBA00022548"/>
    </source>
</evidence>
<feature type="domain" description="SSD" evidence="18">
    <location>
        <begin position="618"/>
        <end position="783"/>
    </location>
</feature>
<dbReference type="InterPro" id="IPR032190">
    <property type="entry name" value="NPC1_N"/>
</dbReference>
<name>A0A336LHM5_CULSO</name>
<dbReference type="GO" id="GO:0012505">
    <property type="term" value="C:endomembrane system"/>
    <property type="evidence" value="ECO:0007669"/>
    <property type="project" value="UniProtKB-SubCell"/>
</dbReference>
<dbReference type="GO" id="GO:0042632">
    <property type="term" value="P:cholesterol homeostasis"/>
    <property type="evidence" value="ECO:0007669"/>
    <property type="project" value="TreeGrafter"/>
</dbReference>
<dbReference type="InterPro" id="IPR053956">
    <property type="entry name" value="NPC1_MLD"/>
</dbReference>
<evidence type="ECO:0000256" key="13">
    <source>
        <dbReference type="ARBA" id="ARBA00023180"/>
    </source>
</evidence>
<evidence type="ECO:0000259" key="18">
    <source>
        <dbReference type="PROSITE" id="PS50156"/>
    </source>
</evidence>
<evidence type="ECO:0000256" key="10">
    <source>
        <dbReference type="ARBA" id="ARBA00023136"/>
    </source>
</evidence>
<dbReference type="GO" id="GO:0005319">
    <property type="term" value="F:lipid transporter activity"/>
    <property type="evidence" value="ECO:0007669"/>
    <property type="project" value="InterPro"/>
</dbReference>
<feature type="transmembrane region" description="Helical" evidence="16">
    <location>
        <begin position="834"/>
        <end position="854"/>
    </location>
</feature>
<keyword evidence="8" id="KW-0445">Lipid transport</keyword>
<reference evidence="19" key="1">
    <citation type="submission" date="2018-07" db="EMBL/GenBank/DDBJ databases">
        <authorList>
            <person name="Quirk P.G."/>
            <person name="Krulwich T.A."/>
        </authorList>
    </citation>
    <scope>NUCLEOTIDE SEQUENCE</scope>
</reference>
<dbReference type="FunFam" id="1.20.1640.10:FF:000008">
    <property type="entry name" value="NPC intracellular cholesterol transporter 1"/>
    <property type="match status" value="1"/>
</dbReference>
<evidence type="ECO:0000256" key="16">
    <source>
        <dbReference type="SAM" id="Phobius"/>
    </source>
</evidence>
<dbReference type="InterPro" id="IPR053958">
    <property type="entry name" value="HMGCR/SNAP/NPC1-like_SSD"/>
</dbReference>
<evidence type="ECO:0000256" key="11">
    <source>
        <dbReference type="ARBA" id="ARBA00023157"/>
    </source>
</evidence>
<keyword evidence="14" id="KW-0753">Steroid metabolism</keyword>
<feature type="transmembrane region" description="Helical" evidence="16">
    <location>
        <begin position="1131"/>
        <end position="1150"/>
    </location>
</feature>
<dbReference type="PROSITE" id="PS50156">
    <property type="entry name" value="SSD"/>
    <property type="match status" value="1"/>
</dbReference>
<dbReference type="VEuPathDB" id="VectorBase:CSON011471"/>
<evidence type="ECO:0000256" key="7">
    <source>
        <dbReference type="ARBA" id="ARBA00022989"/>
    </source>
</evidence>
<dbReference type="EMBL" id="UFQT01000004">
    <property type="protein sequence ID" value="SSX17240.1"/>
    <property type="molecule type" value="Genomic_DNA"/>
</dbReference>
<keyword evidence="5 16" id="KW-0812">Transmembrane</keyword>
<dbReference type="GO" id="GO:0005886">
    <property type="term" value="C:plasma membrane"/>
    <property type="evidence" value="ECO:0007669"/>
    <property type="project" value="TreeGrafter"/>
</dbReference>
<evidence type="ECO:0000256" key="17">
    <source>
        <dbReference type="SAM" id="SignalP"/>
    </source>
</evidence>
<evidence type="ECO:0000256" key="5">
    <source>
        <dbReference type="ARBA" id="ARBA00022692"/>
    </source>
</evidence>
<dbReference type="GO" id="GO:0030301">
    <property type="term" value="P:cholesterol transport"/>
    <property type="evidence" value="ECO:0007669"/>
    <property type="project" value="UniProtKB-ARBA"/>
</dbReference>
<evidence type="ECO:0000256" key="8">
    <source>
        <dbReference type="ARBA" id="ARBA00023055"/>
    </source>
</evidence>
<keyword evidence="4" id="KW-0153">Cholesterol metabolism</keyword>
<keyword evidence="3" id="KW-0813">Transport</keyword>
<evidence type="ECO:0000256" key="12">
    <source>
        <dbReference type="ARBA" id="ARBA00023166"/>
    </source>
</evidence>
<feature type="transmembrane region" description="Helical" evidence="16">
    <location>
        <begin position="1156"/>
        <end position="1181"/>
    </location>
</feature>
<dbReference type="InterPro" id="IPR000731">
    <property type="entry name" value="SSD"/>
</dbReference>
<keyword evidence="9" id="KW-0443">Lipid metabolism</keyword>
<evidence type="ECO:0000256" key="2">
    <source>
        <dbReference type="ARBA" id="ARBA00005585"/>
    </source>
</evidence>
<keyword evidence="6 17" id="KW-0732">Signal</keyword>
<feature type="transmembrane region" description="Helical" evidence="16">
    <location>
        <begin position="351"/>
        <end position="368"/>
    </location>
</feature>
<dbReference type="GO" id="GO:0008203">
    <property type="term" value="P:cholesterol metabolic process"/>
    <property type="evidence" value="ECO:0007669"/>
    <property type="project" value="UniProtKB-KW"/>
</dbReference>
<dbReference type="GO" id="GO:0030299">
    <property type="term" value="P:intestinal cholesterol absorption"/>
    <property type="evidence" value="ECO:0007669"/>
    <property type="project" value="TreeGrafter"/>
</dbReference>
<sequence>MKMYILLITAIILIGFSSATVSKDINQGHCVWYGICNKDDKGMRQYCSYNGTAKALDNDGIELLNLYCNHLVKGENVEVCCDKNQIDVLNTNVKMAAGFLKRCPSCLKNLVQHLCDFTCSPNQSNFMNVKSIEMNKKTNQEYVTEVNLNISEDYINQTYESCKQVSTPSTGQLALDLMCGEWASLNCNAKRWFEYMGDMKTNQYVPFQINYVLHSDNSSNNYYLNPPIKLFIFYFDFYIKSDEPPCSCLDCVAKCPEPPKPQPKTIPFKVLGLNGHTFIILFIFSIGTTLFLLGICVCGRSSSHRDYTDGRQHLKQSSYEIGYFEKQGAKVELFISHMMEHLGKYCAENPWFVLFLGFVFIVTLAHGVKFLNITTDPVELWASDTSRSRIEKEFFDTNFEPFYRVEQLILRPKTSNEIIHATPSGNVTFGPVFDEEFLKKVYYLLEDIKNIKSRQGVRLQDICYAPLHSPFTGNIGVNDCVIQNVWGWFQDDVDTFDSSDEDSNGLIVNYLDHFLKCFKNPYNSECLALYKGPIDPAIALGGFSDSANYEKATALIITILVNNHHNKTLLKPALDWEQSFVNFMKNISSLEDYSSFMEISFKSERSIEDEINRESKSDVLTILVSYVIMFAYIAVSLGHISNCGRFLIDSKITLGLGGIVIVLASVVASVGFFGFIGVPATLIIIEVIPFLVLAVGVDNIFILVQTHQREEKKINESHAEHIGRTLGKVGPSILLTSLSESCCFFLGALSDMPAVRAFALYAGCSLMIDFLLQITCFISLLALDTIRSNENRYDVICFAKGSKKSGGKHKREGLLYGFFKSFYIPFLMKKPIRAGTMVIFFGWLCLSISVAPHIEIGLDQELSMPEDSFVLKYFKDLKEYLRIGPPVYFVLKGQLNYSDYEYQNVLCGGQFCNDTSLTTQLYIASKQPNITFIARSASSWIDDYFDWASISDCCKYFIRNDSFCPHSNSKCKKCNIQLTNYGRPTSTEFAKYLPYFLQDNPDESCAKGGHAAYGNAINFHKNENHTIIQASYFMTYHTILKSSSDYYEAMRTARVIGTNITKTIQATLRLRGTDEAIVKDIEVFPYSVFYVFYEQYLTMWADTLQNMGISVFSIFIVTFLLQGFDVNSSIVVVMTITMIVINIGGLMYYWSISLNAVSLVNLVMAVGISVEFCSHMVHCFANSSHLTREKRAADALTQMGSSIFSGITLTKFGGILVLGFANSQIFQVFYYRMYLGIVLFGAAHGLIFLPVLLSFIGPPINQMKLILKQQAIVDTIQETSLCSGQEYN</sequence>
<comment type="catalytic activity">
    <reaction evidence="15">
        <text>cholesterol(in) = cholesterol(out)</text>
        <dbReference type="Rhea" id="RHEA:39747"/>
        <dbReference type="ChEBI" id="CHEBI:16113"/>
    </reaction>
</comment>
<feature type="chain" id="PRO_5016428236" evidence="17">
    <location>
        <begin position="20"/>
        <end position="1288"/>
    </location>
</feature>
<keyword evidence="11" id="KW-1015">Disulfide bond</keyword>
<feature type="transmembrane region" description="Helical" evidence="16">
    <location>
        <begin position="759"/>
        <end position="783"/>
    </location>
</feature>
<keyword evidence="7 16" id="KW-1133">Transmembrane helix</keyword>
<comment type="similarity">
    <text evidence="2">Belongs to the patched family.</text>
</comment>
<keyword evidence="13" id="KW-0325">Glycoprotein</keyword>
<dbReference type="NCBIfam" id="TIGR00917">
    <property type="entry name" value="2A060601"/>
    <property type="match status" value="1"/>
</dbReference>
<evidence type="ECO:0000256" key="15">
    <source>
        <dbReference type="ARBA" id="ARBA00034049"/>
    </source>
</evidence>
<dbReference type="FunFam" id="1.20.1640.10:FF:000010">
    <property type="entry name" value="NPC intracellular cholesterol transporter 1"/>
    <property type="match status" value="1"/>
</dbReference>
<dbReference type="SUPFAM" id="SSF82866">
    <property type="entry name" value="Multidrug efflux transporter AcrB transmembrane domain"/>
    <property type="match status" value="2"/>
</dbReference>
<feature type="transmembrane region" description="Helical" evidence="16">
    <location>
        <begin position="652"/>
        <end position="676"/>
    </location>
</feature>
<dbReference type="Pfam" id="PF12349">
    <property type="entry name" value="Sterol-sensing"/>
    <property type="match status" value="1"/>
</dbReference>
<feature type="transmembrane region" description="Helical" evidence="16">
    <location>
        <begin position="1233"/>
        <end position="1256"/>
    </location>
</feature>
<dbReference type="PANTHER" id="PTHR45727">
    <property type="entry name" value="NPC INTRACELLULAR CHOLESTEROL TRANSPORTER 1"/>
    <property type="match status" value="1"/>
</dbReference>
<proteinExistence type="inferred from homology"/>
<feature type="transmembrane region" description="Helical" evidence="16">
    <location>
        <begin position="1202"/>
        <end position="1221"/>
    </location>
</feature>
<dbReference type="Pfam" id="PF16414">
    <property type="entry name" value="NPC1_N"/>
    <property type="match status" value="1"/>
</dbReference>
<dbReference type="InterPro" id="IPR004765">
    <property type="entry name" value="NPC1-like"/>
</dbReference>
<comment type="subcellular location">
    <subcellularLocation>
        <location evidence="1">Endomembrane system</location>
        <topology evidence="1">Multi-pass membrane protein</topology>
    </subcellularLocation>
</comment>
<gene>
    <name evidence="19" type="primary">CSON011471</name>
</gene>
<evidence type="ECO:0000256" key="6">
    <source>
        <dbReference type="ARBA" id="ARBA00022729"/>
    </source>
</evidence>
<feature type="transmembrane region" description="Helical" evidence="16">
    <location>
        <begin position="619"/>
        <end position="640"/>
    </location>
</feature>
<feature type="transmembrane region" description="Helical" evidence="16">
    <location>
        <begin position="1107"/>
        <end position="1124"/>
    </location>
</feature>
<evidence type="ECO:0000256" key="14">
    <source>
        <dbReference type="ARBA" id="ARBA00023221"/>
    </source>
</evidence>
<keyword evidence="12" id="KW-1207">Sterol metabolism</keyword>
<dbReference type="Pfam" id="PF22314">
    <property type="entry name" value="NPC1_MLD"/>
    <property type="match status" value="1"/>
</dbReference>
<accession>A0A336LHM5</accession>
<evidence type="ECO:0000256" key="3">
    <source>
        <dbReference type="ARBA" id="ARBA00022448"/>
    </source>
</evidence>
<protein>
    <submittedName>
        <fullName evidence="19">CSON011471 protein</fullName>
    </submittedName>
</protein>
<dbReference type="PANTHER" id="PTHR45727:SF2">
    <property type="entry name" value="NPC INTRACELLULAR CHOLESTEROL TRANSPORTER 1"/>
    <property type="match status" value="1"/>
</dbReference>
<feature type="signal peptide" evidence="17">
    <location>
        <begin position="1"/>
        <end position="19"/>
    </location>
</feature>
<feature type="transmembrane region" description="Helical" evidence="16">
    <location>
        <begin position="278"/>
        <end position="298"/>
    </location>
</feature>
<evidence type="ECO:0000313" key="19">
    <source>
        <dbReference type="EMBL" id="SSX17240.1"/>
    </source>
</evidence>
<feature type="transmembrane region" description="Helical" evidence="16">
    <location>
        <begin position="682"/>
        <end position="704"/>
    </location>
</feature>
<evidence type="ECO:0000256" key="9">
    <source>
        <dbReference type="ARBA" id="ARBA00023098"/>
    </source>
</evidence>
<keyword evidence="10 16" id="KW-0472">Membrane</keyword>
<dbReference type="GO" id="GO:0015485">
    <property type="term" value="F:cholesterol binding"/>
    <property type="evidence" value="ECO:0007669"/>
    <property type="project" value="TreeGrafter"/>
</dbReference>
<dbReference type="Gene3D" id="1.20.1640.10">
    <property type="entry name" value="Multidrug efflux transporter AcrB transmembrane domain"/>
    <property type="match status" value="2"/>
</dbReference>
<organism evidence="19">
    <name type="scientific">Culicoides sonorensis</name>
    <name type="common">Biting midge</name>
    <dbReference type="NCBI Taxonomy" id="179676"/>
    <lineage>
        <taxon>Eukaryota</taxon>
        <taxon>Metazoa</taxon>
        <taxon>Ecdysozoa</taxon>
        <taxon>Arthropoda</taxon>
        <taxon>Hexapoda</taxon>
        <taxon>Insecta</taxon>
        <taxon>Pterygota</taxon>
        <taxon>Neoptera</taxon>
        <taxon>Endopterygota</taxon>
        <taxon>Diptera</taxon>
        <taxon>Nematocera</taxon>
        <taxon>Chironomoidea</taxon>
        <taxon>Ceratopogonidae</taxon>
        <taxon>Ceratopogoninae</taxon>
        <taxon>Culicoides</taxon>
        <taxon>Monoculicoides</taxon>
    </lineage>
</organism>